<proteinExistence type="predicted"/>
<sequence>MAGTLVKRHREEEEEEEEKSDIQESHQEAKRYKSYNTTTTTTKQQQALVSFLEQQEEDDILVSSQDLSLFLTNLQQELFSDPLPCLPDPSQPDSSHGALQTLLLDPTTEDWNITCSKEDDEKESVIIRHLLEASDDELGLPNEVSVDRTVSSGDEDFNGADDDDEDKHNSSLFCDGLWELEDEAANYYTLLQSQLFM</sequence>
<dbReference type="Proteomes" id="UP001237642">
    <property type="component" value="Unassembled WGS sequence"/>
</dbReference>
<evidence type="ECO:0000256" key="1">
    <source>
        <dbReference type="SAM" id="MobiDB-lite"/>
    </source>
</evidence>
<gene>
    <name evidence="2" type="ORF">POM88_032679</name>
</gene>
<evidence type="ECO:0000313" key="3">
    <source>
        <dbReference type="Proteomes" id="UP001237642"/>
    </source>
</evidence>
<reference evidence="2" key="2">
    <citation type="submission" date="2023-05" db="EMBL/GenBank/DDBJ databases">
        <authorList>
            <person name="Schelkunov M.I."/>
        </authorList>
    </citation>
    <scope>NUCLEOTIDE SEQUENCE</scope>
    <source>
        <strain evidence="2">Hsosn_3</strain>
        <tissue evidence="2">Leaf</tissue>
    </source>
</reference>
<reference evidence="2" key="1">
    <citation type="submission" date="2023-02" db="EMBL/GenBank/DDBJ databases">
        <title>Genome of toxic invasive species Heracleum sosnowskyi carries increased number of genes despite the absence of recent whole-genome duplications.</title>
        <authorList>
            <person name="Schelkunov M."/>
            <person name="Shtratnikova V."/>
            <person name="Makarenko M."/>
            <person name="Klepikova A."/>
            <person name="Omelchenko D."/>
            <person name="Novikova G."/>
            <person name="Obukhova E."/>
            <person name="Bogdanov V."/>
            <person name="Penin A."/>
            <person name="Logacheva M."/>
        </authorList>
    </citation>
    <scope>NUCLEOTIDE SEQUENCE</scope>
    <source>
        <strain evidence="2">Hsosn_3</strain>
        <tissue evidence="2">Leaf</tissue>
    </source>
</reference>
<feature type="region of interest" description="Disordered" evidence="1">
    <location>
        <begin position="1"/>
        <end position="39"/>
    </location>
</feature>
<evidence type="ECO:0000313" key="2">
    <source>
        <dbReference type="EMBL" id="KAK1376486.1"/>
    </source>
</evidence>
<organism evidence="2 3">
    <name type="scientific">Heracleum sosnowskyi</name>
    <dbReference type="NCBI Taxonomy" id="360622"/>
    <lineage>
        <taxon>Eukaryota</taxon>
        <taxon>Viridiplantae</taxon>
        <taxon>Streptophyta</taxon>
        <taxon>Embryophyta</taxon>
        <taxon>Tracheophyta</taxon>
        <taxon>Spermatophyta</taxon>
        <taxon>Magnoliopsida</taxon>
        <taxon>eudicotyledons</taxon>
        <taxon>Gunneridae</taxon>
        <taxon>Pentapetalae</taxon>
        <taxon>asterids</taxon>
        <taxon>campanulids</taxon>
        <taxon>Apiales</taxon>
        <taxon>Apiaceae</taxon>
        <taxon>Apioideae</taxon>
        <taxon>apioid superclade</taxon>
        <taxon>Tordylieae</taxon>
        <taxon>Tordyliinae</taxon>
        <taxon>Heracleum</taxon>
    </lineage>
</organism>
<comment type="caution">
    <text evidence="2">The sequence shown here is derived from an EMBL/GenBank/DDBJ whole genome shotgun (WGS) entry which is preliminary data.</text>
</comment>
<accession>A0AAD8MKA3</accession>
<name>A0AAD8MKA3_9APIA</name>
<feature type="compositionally biased region" description="Acidic residues" evidence="1">
    <location>
        <begin position="153"/>
        <end position="165"/>
    </location>
</feature>
<keyword evidence="3" id="KW-1185">Reference proteome</keyword>
<feature type="region of interest" description="Disordered" evidence="1">
    <location>
        <begin position="141"/>
        <end position="168"/>
    </location>
</feature>
<dbReference type="EMBL" id="JAUIZM010000007">
    <property type="protein sequence ID" value="KAK1376486.1"/>
    <property type="molecule type" value="Genomic_DNA"/>
</dbReference>
<protein>
    <submittedName>
        <fullName evidence="2">Zinc finger CCHC domain protein</fullName>
    </submittedName>
</protein>
<dbReference type="PANTHER" id="PTHR34539">
    <property type="entry name" value="T6J4.11 PROTEIN"/>
    <property type="match status" value="1"/>
</dbReference>
<feature type="compositionally biased region" description="Basic and acidic residues" evidence="1">
    <location>
        <begin position="20"/>
        <end position="31"/>
    </location>
</feature>
<dbReference type="PANTHER" id="PTHR34539:SF3">
    <property type="entry name" value="NAC DOMAIN-CONTAINING PROTEIN"/>
    <property type="match status" value="1"/>
</dbReference>
<dbReference type="AlphaFoldDB" id="A0AAD8MKA3"/>